<evidence type="ECO:0000313" key="3">
    <source>
        <dbReference type="EMBL" id="CAF3089079.1"/>
    </source>
</evidence>
<evidence type="ECO:0000313" key="9">
    <source>
        <dbReference type="EMBL" id="CAF4237543.1"/>
    </source>
</evidence>
<dbReference type="Proteomes" id="UP000663825">
    <property type="component" value="Unassembled WGS sequence"/>
</dbReference>
<dbReference type="Proteomes" id="UP000663872">
    <property type="component" value="Unassembled WGS sequence"/>
</dbReference>
<feature type="region of interest" description="Disordered" evidence="1">
    <location>
        <begin position="25"/>
        <end position="133"/>
    </location>
</feature>
<keyword evidence="14" id="KW-1185">Reference proteome</keyword>
<dbReference type="EMBL" id="CAJNYU010002678">
    <property type="protein sequence ID" value="CAF3579041.1"/>
    <property type="molecule type" value="Genomic_DNA"/>
</dbReference>
<dbReference type="EMBL" id="CAJOBP010000939">
    <property type="protein sequence ID" value="CAF4237543.1"/>
    <property type="molecule type" value="Genomic_DNA"/>
</dbReference>
<dbReference type="EMBL" id="CAJNYT010000554">
    <property type="protein sequence ID" value="CAF3355691.1"/>
    <property type="molecule type" value="Genomic_DNA"/>
</dbReference>
<proteinExistence type="predicted"/>
<evidence type="ECO:0000313" key="5">
    <source>
        <dbReference type="EMBL" id="CAF3459645.1"/>
    </source>
</evidence>
<dbReference type="AlphaFoldDB" id="A0A820R527"/>
<evidence type="ECO:0000313" key="11">
    <source>
        <dbReference type="EMBL" id="CAF4650564.1"/>
    </source>
</evidence>
<dbReference type="EMBL" id="CAJOBR010002002">
    <property type="protein sequence ID" value="CAF4650564.1"/>
    <property type="molecule type" value="Genomic_DNA"/>
</dbReference>
<organism evidence="10 13">
    <name type="scientific">Rotaria socialis</name>
    <dbReference type="NCBI Taxonomy" id="392032"/>
    <lineage>
        <taxon>Eukaryota</taxon>
        <taxon>Metazoa</taxon>
        <taxon>Spiralia</taxon>
        <taxon>Gnathifera</taxon>
        <taxon>Rotifera</taxon>
        <taxon>Eurotatoria</taxon>
        <taxon>Bdelloidea</taxon>
        <taxon>Philodinida</taxon>
        <taxon>Philodinidae</taxon>
        <taxon>Rotaria</taxon>
    </lineage>
</organism>
<dbReference type="OrthoDB" id="10474934at2759"/>
<evidence type="ECO:0000313" key="14">
    <source>
        <dbReference type="Proteomes" id="UP000663873"/>
    </source>
</evidence>
<dbReference type="Proteomes" id="UP000663873">
    <property type="component" value="Unassembled WGS sequence"/>
</dbReference>
<dbReference type="EMBL" id="CAJOBQ010000910">
    <property type="protein sequence ID" value="CAF4433171.1"/>
    <property type="molecule type" value="Genomic_DNA"/>
</dbReference>
<comment type="caution">
    <text evidence="10">The sequence shown here is derived from an EMBL/GenBank/DDBJ whole genome shotgun (WGS) entry which is preliminary data.</text>
</comment>
<dbReference type="Proteomes" id="UP000663865">
    <property type="component" value="Unassembled WGS sequence"/>
</dbReference>
<evidence type="ECO:0000313" key="7">
    <source>
        <dbReference type="EMBL" id="CAF3777733.1"/>
    </source>
</evidence>
<dbReference type="EMBL" id="CAJNYD010002923">
    <property type="protein sequence ID" value="CAF3459645.1"/>
    <property type="molecule type" value="Genomic_DNA"/>
</dbReference>
<feature type="signal peptide" evidence="2">
    <location>
        <begin position="1"/>
        <end position="18"/>
    </location>
</feature>
<protein>
    <submittedName>
        <fullName evidence="10">Uncharacterized protein</fullName>
    </submittedName>
</protein>
<feature type="chain" id="PRO_5036237196" evidence="2">
    <location>
        <begin position="19"/>
        <end position="133"/>
    </location>
</feature>
<gene>
    <name evidence="6" type="ORF">FME351_LOCUS20855</name>
    <name evidence="4" type="ORF">GRG538_LOCUS5947</name>
    <name evidence="8" type="ORF">HFQ381_LOCUS6966</name>
    <name evidence="7" type="ORF">KIK155_LOCUS31189</name>
    <name evidence="5" type="ORF">LUA448_LOCUS22552</name>
    <name evidence="11" type="ORF">QYT958_LOCUS14791</name>
    <name evidence="3" type="ORF">TIS948_LOCUS6236</name>
    <name evidence="12" type="ORF">TOA249_LOCUS22134</name>
    <name evidence="10" type="ORF">TSG867_LOCUS15519</name>
    <name evidence="9" type="ORF">UJA718_LOCUS8729</name>
</gene>
<evidence type="ECO:0000313" key="13">
    <source>
        <dbReference type="Proteomes" id="UP000663862"/>
    </source>
</evidence>
<dbReference type="EMBL" id="CAJOBO010000324">
    <property type="protein sequence ID" value="CAF4192960.1"/>
    <property type="molecule type" value="Genomic_DNA"/>
</dbReference>
<evidence type="ECO:0000313" key="10">
    <source>
        <dbReference type="EMBL" id="CAF4433171.1"/>
    </source>
</evidence>
<dbReference type="EMBL" id="CAJNXB010000718">
    <property type="protein sequence ID" value="CAF3089079.1"/>
    <property type="molecule type" value="Genomic_DNA"/>
</dbReference>
<accession>A0A820R527</accession>
<reference evidence="10" key="1">
    <citation type="submission" date="2021-02" db="EMBL/GenBank/DDBJ databases">
        <authorList>
            <person name="Nowell W R."/>
        </authorList>
    </citation>
    <scope>NUCLEOTIDE SEQUENCE</scope>
</reference>
<dbReference type="Proteomes" id="UP000663869">
    <property type="component" value="Unassembled WGS sequence"/>
</dbReference>
<dbReference type="Proteomes" id="UP000663833">
    <property type="component" value="Unassembled WGS sequence"/>
</dbReference>
<feature type="compositionally biased region" description="Polar residues" evidence="1">
    <location>
        <begin position="52"/>
        <end position="73"/>
    </location>
</feature>
<dbReference type="Proteomes" id="UP000663862">
    <property type="component" value="Unassembled WGS sequence"/>
</dbReference>
<keyword evidence="2" id="KW-0732">Signal</keyword>
<feature type="compositionally biased region" description="Low complexity" evidence="1">
    <location>
        <begin position="103"/>
        <end position="112"/>
    </location>
</feature>
<evidence type="ECO:0000313" key="8">
    <source>
        <dbReference type="EMBL" id="CAF4192960.1"/>
    </source>
</evidence>
<dbReference type="Proteomes" id="UP000663838">
    <property type="component" value="Unassembled WGS sequence"/>
</dbReference>
<name>A0A820R527_9BILA</name>
<evidence type="ECO:0000256" key="2">
    <source>
        <dbReference type="SAM" id="SignalP"/>
    </source>
</evidence>
<evidence type="ECO:0000313" key="6">
    <source>
        <dbReference type="EMBL" id="CAF3579041.1"/>
    </source>
</evidence>
<feature type="compositionally biased region" description="Basic residues" evidence="1">
    <location>
        <begin position="113"/>
        <end position="127"/>
    </location>
</feature>
<dbReference type="EMBL" id="CAJOBS010001979">
    <property type="protein sequence ID" value="CAF4780657.1"/>
    <property type="molecule type" value="Genomic_DNA"/>
</dbReference>
<dbReference type="EMBL" id="CAJNYV010005750">
    <property type="protein sequence ID" value="CAF3777733.1"/>
    <property type="molecule type" value="Genomic_DNA"/>
</dbReference>
<sequence length="133" mass="14458">MKSIILLSLLATIVTVLSLHSVSGAPAKSKRAANNSSAIQKHPVSPIRKPHTQQTAISGKITSNLGTHPQQIKKSAKSLPVRNVRTVSGGASSKAKTTRRATSRTTTTPKTRTTTRRRAPVTRKKRLSSWEWE</sequence>
<dbReference type="Proteomes" id="UP000663851">
    <property type="component" value="Unassembled WGS sequence"/>
</dbReference>
<evidence type="ECO:0000313" key="12">
    <source>
        <dbReference type="EMBL" id="CAF4780657.1"/>
    </source>
</evidence>
<evidence type="ECO:0000313" key="4">
    <source>
        <dbReference type="EMBL" id="CAF3355691.1"/>
    </source>
</evidence>
<evidence type="ECO:0000256" key="1">
    <source>
        <dbReference type="SAM" id="MobiDB-lite"/>
    </source>
</evidence>
<dbReference type="Proteomes" id="UP000663848">
    <property type="component" value="Unassembled WGS sequence"/>
</dbReference>